<dbReference type="AlphaFoldDB" id="A0A9E6ZU12"/>
<protein>
    <submittedName>
        <fullName evidence="1">Uncharacterized protein</fullName>
    </submittedName>
</protein>
<evidence type="ECO:0000313" key="1">
    <source>
        <dbReference type="EMBL" id="UNO50465.1"/>
    </source>
</evidence>
<keyword evidence="2" id="KW-1185">Reference proteome</keyword>
<dbReference type="KEGG" id="aaco:K1I37_08380"/>
<accession>A0A9E6ZU12</accession>
<gene>
    <name evidence="1" type="ORF">K1I37_08380</name>
</gene>
<dbReference type="EMBL" id="CP080467">
    <property type="protein sequence ID" value="UNO50465.1"/>
    <property type="molecule type" value="Genomic_DNA"/>
</dbReference>
<evidence type="ECO:0000313" key="2">
    <source>
        <dbReference type="Proteomes" id="UP000829401"/>
    </source>
</evidence>
<reference evidence="2" key="1">
    <citation type="journal article" date="2022" name="G3 (Bethesda)">
        <title>Unveiling the complete genome sequence of Alicyclobacillus acidoterrestris DSM 3922T, a taint-producing strain.</title>
        <authorList>
            <person name="Leonardo I.C."/>
            <person name="Barreto Crespo M.T."/>
            <person name="Gaspar F.B."/>
        </authorList>
    </citation>
    <scope>NUCLEOTIDE SEQUENCE [LARGE SCALE GENOMIC DNA]</scope>
    <source>
        <strain evidence="2">DSM 3922</strain>
    </source>
</reference>
<sequence length="80" mass="8928">MQIKYSEEPRGHCSSIISSTGTRISDLTVVNGEGDLNKTKKQNIRLIAEKRDERLCIKLHNCAFPVCYLLHIAATGSLLK</sequence>
<organism evidence="1 2">
    <name type="scientific">Alicyclobacillus acidoterrestris (strain ATCC 49025 / DSM 3922 / CIP 106132 / NCIMB 13137 / GD3B)</name>
    <dbReference type="NCBI Taxonomy" id="1356854"/>
    <lineage>
        <taxon>Bacteria</taxon>
        <taxon>Bacillati</taxon>
        <taxon>Bacillota</taxon>
        <taxon>Bacilli</taxon>
        <taxon>Bacillales</taxon>
        <taxon>Alicyclobacillaceae</taxon>
        <taxon>Alicyclobacillus</taxon>
    </lineage>
</organism>
<proteinExistence type="predicted"/>
<dbReference type="Proteomes" id="UP000829401">
    <property type="component" value="Chromosome"/>
</dbReference>
<name>A0A9E6ZU12_ALIAG</name>